<dbReference type="Pfam" id="PF01555">
    <property type="entry name" value="N6_N4_Mtase"/>
    <property type="match status" value="1"/>
</dbReference>
<proteinExistence type="inferred from homology"/>
<evidence type="ECO:0000256" key="4">
    <source>
        <dbReference type="ARBA" id="ARBA00022679"/>
    </source>
</evidence>
<accession>A0ABM8SKZ6</accession>
<dbReference type="InterPro" id="IPR002941">
    <property type="entry name" value="DNA_methylase_N4/N6"/>
</dbReference>
<dbReference type="EC" id="2.1.1.72" evidence="2"/>
<evidence type="ECO:0000256" key="5">
    <source>
        <dbReference type="ARBA" id="ARBA00022691"/>
    </source>
</evidence>
<evidence type="ECO:0000313" key="9">
    <source>
        <dbReference type="Proteomes" id="UP000835287"/>
    </source>
</evidence>
<evidence type="ECO:0000256" key="1">
    <source>
        <dbReference type="ARBA" id="ARBA00006594"/>
    </source>
</evidence>
<keyword evidence="5" id="KW-0949">S-adenosyl-L-methionine</keyword>
<reference evidence="8 9" key="1">
    <citation type="submission" date="2021-02" db="EMBL/GenBank/DDBJ databases">
        <authorList>
            <person name="Pothier F. J."/>
        </authorList>
    </citation>
    <scope>NUCLEOTIDE SEQUENCE [LARGE SCALE GENOMIC DNA]</scope>
    <source>
        <strain evidence="8 9">301</strain>
    </source>
</reference>
<dbReference type="Proteomes" id="UP000835287">
    <property type="component" value="Chromosome"/>
</dbReference>
<keyword evidence="4" id="KW-0808">Transferase</keyword>
<evidence type="ECO:0000256" key="3">
    <source>
        <dbReference type="ARBA" id="ARBA00022603"/>
    </source>
</evidence>
<evidence type="ECO:0000259" key="7">
    <source>
        <dbReference type="Pfam" id="PF01555"/>
    </source>
</evidence>
<evidence type="ECO:0000256" key="2">
    <source>
        <dbReference type="ARBA" id="ARBA00011900"/>
    </source>
</evidence>
<dbReference type="PRINTS" id="PR00506">
    <property type="entry name" value="D21N6MTFRASE"/>
</dbReference>
<keyword evidence="3" id="KW-0489">Methyltransferase</keyword>
<comment type="catalytic activity">
    <reaction evidence="6">
        <text>a 2'-deoxyadenosine in DNA + S-adenosyl-L-methionine = an N(6)-methyl-2'-deoxyadenosine in DNA + S-adenosyl-L-homocysteine + H(+)</text>
        <dbReference type="Rhea" id="RHEA:15197"/>
        <dbReference type="Rhea" id="RHEA-COMP:12418"/>
        <dbReference type="Rhea" id="RHEA-COMP:12419"/>
        <dbReference type="ChEBI" id="CHEBI:15378"/>
        <dbReference type="ChEBI" id="CHEBI:57856"/>
        <dbReference type="ChEBI" id="CHEBI:59789"/>
        <dbReference type="ChEBI" id="CHEBI:90615"/>
        <dbReference type="ChEBI" id="CHEBI:90616"/>
        <dbReference type="EC" id="2.1.1.72"/>
    </reaction>
</comment>
<feature type="domain" description="DNA methylase N-4/N-6" evidence="7">
    <location>
        <begin position="61"/>
        <end position="351"/>
    </location>
</feature>
<protein>
    <recommendedName>
        <fullName evidence="2">site-specific DNA-methyltransferase (adenine-specific)</fullName>
        <ecNumber evidence="2">2.1.1.72</ecNumber>
    </recommendedName>
</protein>
<evidence type="ECO:0000256" key="6">
    <source>
        <dbReference type="ARBA" id="ARBA00047942"/>
    </source>
</evidence>
<dbReference type="Gene3D" id="3.40.50.150">
    <property type="entry name" value="Vaccinia Virus protein VP39"/>
    <property type="match status" value="1"/>
</dbReference>
<keyword evidence="9" id="KW-1185">Reference proteome</keyword>
<dbReference type="PROSITE" id="PS00092">
    <property type="entry name" value="N6_MTASE"/>
    <property type="match status" value="1"/>
</dbReference>
<dbReference type="InterPro" id="IPR002052">
    <property type="entry name" value="DNA_methylase_N6_adenine_CS"/>
</dbReference>
<dbReference type="InterPro" id="IPR002295">
    <property type="entry name" value="N4/N6-MTase_EcoPI_Mod-like"/>
</dbReference>
<dbReference type="RefSeq" id="WP_249453330.1">
    <property type="nucleotide sequence ID" value="NZ_CP076534.1"/>
</dbReference>
<gene>
    <name evidence="8" type="ORF">XAC301_32620</name>
</gene>
<dbReference type="InterPro" id="IPR029063">
    <property type="entry name" value="SAM-dependent_MTases_sf"/>
</dbReference>
<dbReference type="SUPFAM" id="SSF53335">
    <property type="entry name" value="S-adenosyl-L-methionine-dependent methyltransferases"/>
    <property type="match status" value="1"/>
</dbReference>
<name>A0ABM8SKZ6_9XANT</name>
<comment type="similarity">
    <text evidence="1">Belongs to the N(4)/N(6)-methyltransferase family.</text>
</comment>
<dbReference type="EMBL" id="HG992338">
    <property type="protein sequence ID" value="CAE6816534.1"/>
    <property type="molecule type" value="Genomic_DNA"/>
</dbReference>
<evidence type="ECO:0000313" key="8">
    <source>
        <dbReference type="EMBL" id="CAE6816546.1"/>
    </source>
</evidence>
<dbReference type="EMBL" id="HG992338">
    <property type="protein sequence ID" value="CAE6816546.1"/>
    <property type="molecule type" value="Genomic_DNA"/>
</dbReference>
<organism evidence="8 9">
    <name type="scientific">Xanthomonas arboricola pv. corylina</name>
    <dbReference type="NCBI Taxonomy" id="487821"/>
    <lineage>
        <taxon>Bacteria</taxon>
        <taxon>Pseudomonadati</taxon>
        <taxon>Pseudomonadota</taxon>
        <taxon>Gammaproteobacteria</taxon>
        <taxon>Lysobacterales</taxon>
        <taxon>Lysobacteraceae</taxon>
        <taxon>Xanthomonas</taxon>
    </lineage>
</organism>
<sequence>MPLLNWSDRDEDLTRSALTPYRLLEPVASLSYGEVDSPNMLIEGDNLDALKALLPYYAGQVKCIFIDPPYNTRSAFDHYDDNLEHAKWLSMMYPRLELLKELLSEDGSIWITLDDAEAHYLKVIMDEIFLRKNFVSTLIWEKADSPRNSARQFSSDHDFIFVYSKNEEWRPRKLPRDEKSNAIYTNPDNDPRGLWLPGDPYANKPYSKGTYTLTGPTGRTFSPPPGRFWRISEEKLWDLDEDGRIWWGTKKDARPSIKKFLSEVGDLVPRTLWRKEDVGSNRTSKNELRKLFPGDVAFDTPKPEALLERVIRIATEEGDIVLDSFLGSGTTAAVAHKMGRRWIGVEAGEHARSMCQPRLAKVIDGEQGGVSEVVDWKGGGGFRFYKLGVPVFDDEGHIREGIKFEHLAAHVWFAETGTARSTRAPKQPFLGEHHGIGYYLLFNGILGDESKTGGNVLTKRVLKGLQPFDGPKVIYGELCDLPKERLEELQITFRQTPYDIKAR</sequence>